<gene>
    <name evidence="2" type="ORF">GCM10022409_20360</name>
</gene>
<name>A0ABP7U3W0_9BACT</name>
<reference evidence="3" key="1">
    <citation type="journal article" date="2019" name="Int. J. Syst. Evol. Microbiol.">
        <title>The Global Catalogue of Microorganisms (GCM) 10K type strain sequencing project: providing services to taxonomists for standard genome sequencing and annotation.</title>
        <authorList>
            <consortium name="The Broad Institute Genomics Platform"/>
            <consortium name="The Broad Institute Genome Sequencing Center for Infectious Disease"/>
            <person name="Wu L."/>
            <person name="Ma J."/>
        </authorList>
    </citation>
    <scope>NUCLEOTIDE SEQUENCE [LARGE SCALE GENOMIC DNA]</scope>
    <source>
        <strain evidence="3">JCM 17225</strain>
    </source>
</reference>
<keyword evidence="1" id="KW-0732">Signal</keyword>
<feature type="chain" id="PRO_5046180395" evidence="1">
    <location>
        <begin position="26"/>
        <end position="525"/>
    </location>
</feature>
<accession>A0ABP7U3W0</accession>
<proteinExistence type="predicted"/>
<feature type="signal peptide" evidence="1">
    <location>
        <begin position="1"/>
        <end position="25"/>
    </location>
</feature>
<sequence length="525" mass="57129">MKTTRNRVLGFGFLVLALLPAAAHAQQVQEIPGVPELPLVLPTGDQGYAVLYRSEAGEDGQDVYAMRLLDPSLKTRYRYALNIPLGAAPLPPLQGKSTFALPYHNQSAASLALYTFNPQTGTQLRRDLTAAPDRKRMPTGPPLLAMTPAEGFCVVQSFRRDTAGYAVTMLGKDLKTQWSRMYFPTDLRQHQPLQVAVSNNLVTLVLADSYIIKPNTTEQRNITDVSVLCLDRATGKVLSRTPVRTPQIVLQPAQLLALADGRVAASGLYARPQAPRRDSVLGVFLTYYRPDGQAIPPVLTPWAELGARLGDPDLGRHLYQGKASFNVHELLSTTGTDAKLVGEYGLNGQPGSFVVLNYTAAGTLGSLYPVARTFKTAPGADELRLSRYRDVTGRQGEPMLVYSGVESAQQYAYATVLAETPARSAARASTALDKLPDLPAYTTEKPMASTPGMDRMLGRLNNLQQKMNAGVEAAYTAVNGAQAPVLATYQSDQLLNFVVGPPGQLLVYRYEPSRKMLRIKTQPLK</sequence>
<evidence type="ECO:0000313" key="3">
    <source>
        <dbReference type="Proteomes" id="UP001501469"/>
    </source>
</evidence>
<dbReference type="EMBL" id="BAABDK010000016">
    <property type="protein sequence ID" value="GAA4035580.1"/>
    <property type="molecule type" value="Genomic_DNA"/>
</dbReference>
<comment type="caution">
    <text evidence="2">The sequence shown here is derived from an EMBL/GenBank/DDBJ whole genome shotgun (WGS) entry which is preliminary data.</text>
</comment>
<evidence type="ECO:0000313" key="2">
    <source>
        <dbReference type="EMBL" id="GAA4035580.1"/>
    </source>
</evidence>
<organism evidence="2 3">
    <name type="scientific">Hymenobacter glaciei</name>
    <dbReference type="NCBI Taxonomy" id="877209"/>
    <lineage>
        <taxon>Bacteria</taxon>
        <taxon>Pseudomonadati</taxon>
        <taxon>Bacteroidota</taxon>
        <taxon>Cytophagia</taxon>
        <taxon>Cytophagales</taxon>
        <taxon>Hymenobacteraceae</taxon>
        <taxon>Hymenobacter</taxon>
    </lineage>
</organism>
<dbReference type="Proteomes" id="UP001501469">
    <property type="component" value="Unassembled WGS sequence"/>
</dbReference>
<keyword evidence="3" id="KW-1185">Reference proteome</keyword>
<dbReference type="RefSeq" id="WP_345053693.1">
    <property type="nucleotide sequence ID" value="NZ_BAABDK010000016.1"/>
</dbReference>
<protein>
    <submittedName>
        <fullName evidence="2">Uncharacterized protein</fullName>
    </submittedName>
</protein>
<evidence type="ECO:0000256" key="1">
    <source>
        <dbReference type="SAM" id="SignalP"/>
    </source>
</evidence>